<feature type="transmembrane region" description="Helical" evidence="1">
    <location>
        <begin position="47"/>
        <end position="74"/>
    </location>
</feature>
<evidence type="ECO:0000256" key="1">
    <source>
        <dbReference type="SAM" id="Phobius"/>
    </source>
</evidence>
<keyword evidence="3" id="KW-1185">Reference proteome</keyword>
<evidence type="ECO:0000313" key="3">
    <source>
        <dbReference type="Proteomes" id="UP000009168"/>
    </source>
</evidence>
<keyword evidence="1" id="KW-1133">Transmembrane helix</keyword>
<gene>
    <name evidence="2" type="ORF">TTHERM_000540129</name>
</gene>
<dbReference type="InParanoid" id="W7XKD3"/>
<feature type="transmembrane region" description="Helical" evidence="1">
    <location>
        <begin position="176"/>
        <end position="196"/>
    </location>
</feature>
<dbReference type="RefSeq" id="XP_012651055.1">
    <property type="nucleotide sequence ID" value="XM_012795601.1"/>
</dbReference>
<dbReference type="GeneID" id="24439500"/>
<proteinExistence type="predicted"/>
<evidence type="ECO:0000313" key="2">
    <source>
        <dbReference type="EMBL" id="EWS76431.1"/>
    </source>
</evidence>
<dbReference type="AlphaFoldDB" id="W7XKD3"/>
<dbReference type="EMBL" id="GG662849">
    <property type="protein sequence ID" value="EWS76431.1"/>
    <property type="molecule type" value="Genomic_DNA"/>
</dbReference>
<keyword evidence="1 2" id="KW-0812">Transmembrane</keyword>
<feature type="transmembrane region" description="Helical" evidence="1">
    <location>
        <begin position="223"/>
        <end position="243"/>
    </location>
</feature>
<accession>W7XKD3</accession>
<protein>
    <submittedName>
        <fullName evidence="2">Transmembrane protein, putative</fullName>
    </submittedName>
</protein>
<dbReference type="Proteomes" id="UP000009168">
    <property type="component" value="Unassembled WGS sequence"/>
</dbReference>
<reference evidence="3" key="1">
    <citation type="journal article" date="2006" name="PLoS Biol.">
        <title>Macronuclear genome sequence of the ciliate Tetrahymena thermophila, a model eukaryote.</title>
        <authorList>
            <person name="Eisen J.A."/>
            <person name="Coyne R.S."/>
            <person name="Wu M."/>
            <person name="Wu D."/>
            <person name="Thiagarajan M."/>
            <person name="Wortman J.R."/>
            <person name="Badger J.H."/>
            <person name="Ren Q."/>
            <person name="Amedeo P."/>
            <person name="Jones K.M."/>
            <person name="Tallon L.J."/>
            <person name="Delcher A.L."/>
            <person name="Salzberg S.L."/>
            <person name="Silva J.C."/>
            <person name="Haas B.J."/>
            <person name="Majoros W.H."/>
            <person name="Farzad M."/>
            <person name="Carlton J.M."/>
            <person name="Smith R.K. Jr."/>
            <person name="Garg J."/>
            <person name="Pearlman R.E."/>
            <person name="Karrer K.M."/>
            <person name="Sun L."/>
            <person name="Manning G."/>
            <person name="Elde N.C."/>
            <person name="Turkewitz A.P."/>
            <person name="Asai D.J."/>
            <person name="Wilkes D.E."/>
            <person name="Wang Y."/>
            <person name="Cai H."/>
            <person name="Collins K."/>
            <person name="Stewart B.A."/>
            <person name="Lee S.R."/>
            <person name="Wilamowska K."/>
            <person name="Weinberg Z."/>
            <person name="Ruzzo W.L."/>
            <person name="Wloga D."/>
            <person name="Gaertig J."/>
            <person name="Frankel J."/>
            <person name="Tsao C.-C."/>
            <person name="Gorovsky M.A."/>
            <person name="Keeling P.J."/>
            <person name="Waller R.F."/>
            <person name="Patron N.J."/>
            <person name="Cherry J.M."/>
            <person name="Stover N.A."/>
            <person name="Krieger C.J."/>
            <person name="del Toro C."/>
            <person name="Ryder H.F."/>
            <person name="Williamson S.C."/>
            <person name="Barbeau R.A."/>
            <person name="Hamilton E.P."/>
            <person name="Orias E."/>
        </authorList>
    </citation>
    <scope>NUCLEOTIDE SEQUENCE [LARGE SCALE GENOMIC DNA]</scope>
    <source>
        <strain evidence="3">SB210</strain>
    </source>
</reference>
<name>W7XKD3_TETTS</name>
<organism evidence="2 3">
    <name type="scientific">Tetrahymena thermophila (strain SB210)</name>
    <dbReference type="NCBI Taxonomy" id="312017"/>
    <lineage>
        <taxon>Eukaryota</taxon>
        <taxon>Sar</taxon>
        <taxon>Alveolata</taxon>
        <taxon>Ciliophora</taxon>
        <taxon>Intramacronucleata</taxon>
        <taxon>Oligohymenophorea</taxon>
        <taxon>Hymenostomatida</taxon>
        <taxon>Tetrahymenina</taxon>
        <taxon>Tetrahymenidae</taxon>
        <taxon>Tetrahymena</taxon>
    </lineage>
</organism>
<keyword evidence="1" id="KW-0472">Membrane</keyword>
<sequence length="289" mass="34960">MLQLKKLSYNKNNSTIQLINDPFLIQQVNLLNNQKYRQYFLPFSFSFFFYISIFLSQLIYEILLLLYYSITILYQIDYKTLQLKSLKYLKIKKQTQSLISSFIQKLRATQTSYSNSFSYLDFLDRKFILLVDISYFHKQNPNLQALFNYGIQKKCRILFSQLIYILAINNYLKNSFLLQIIIIVTFLLSIKQIQLISNIQTQPYYEQVLLIKRLIIYQSYLTFQHPTLLLHCHSLLFSLIYLIKYDLLRNPKHQLQNCQESSQKLKMHYNYLIQNHFFKDQSQFTKNYF</sequence>
<dbReference type="KEGG" id="tet:TTHERM_000540129"/>